<dbReference type="EMBL" id="BMXN01000002">
    <property type="protein sequence ID" value="GHD54816.1"/>
    <property type="molecule type" value="Genomic_DNA"/>
</dbReference>
<name>A0A8H9IN33_9GAMM</name>
<reference evidence="2" key="1">
    <citation type="journal article" date="2019" name="Int. J. Syst. Evol. Microbiol.">
        <title>The Global Catalogue of Microorganisms (GCM) 10K type strain sequencing project: providing services to taxonomists for standard genome sequencing and annotation.</title>
        <authorList>
            <consortium name="The Broad Institute Genomics Platform"/>
            <consortium name="The Broad Institute Genome Sequencing Center for Infectious Disease"/>
            <person name="Wu L."/>
            <person name="Ma J."/>
        </authorList>
    </citation>
    <scope>NUCLEOTIDE SEQUENCE [LARGE SCALE GENOMIC DNA]</scope>
    <source>
        <strain evidence="2">KCTC 22154</strain>
    </source>
</reference>
<protein>
    <submittedName>
        <fullName evidence="1">Uncharacterized protein</fullName>
    </submittedName>
</protein>
<dbReference type="Proteomes" id="UP000623776">
    <property type="component" value="Unassembled WGS sequence"/>
</dbReference>
<organism evidence="1 2">
    <name type="scientific">Vreelandella hamiltonii</name>
    <dbReference type="NCBI Taxonomy" id="502829"/>
    <lineage>
        <taxon>Bacteria</taxon>
        <taxon>Pseudomonadati</taxon>
        <taxon>Pseudomonadota</taxon>
        <taxon>Gammaproteobacteria</taxon>
        <taxon>Oceanospirillales</taxon>
        <taxon>Halomonadaceae</taxon>
        <taxon>Vreelandella</taxon>
    </lineage>
</organism>
<dbReference type="AlphaFoldDB" id="A0A8H9IN33"/>
<dbReference type="RefSeq" id="WP_189462660.1">
    <property type="nucleotide sequence ID" value="NZ_BMXN01000002.1"/>
</dbReference>
<gene>
    <name evidence="1" type="ORF">GCM10007157_03580</name>
</gene>
<evidence type="ECO:0000313" key="1">
    <source>
        <dbReference type="EMBL" id="GHD54816.1"/>
    </source>
</evidence>
<proteinExistence type="predicted"/>
<accession>A0A8H9IN33</accession>
<evidence type="ECO:0000313" key="2">
    <source>
        <dbReference type="Proteomes" id="UP000623776"/>
    </source>
</evidence>
<comment type="caution">
    <text evidence="1">The sequence shown here is derived from an EMBL/GenBank/DDBJ whole genome shotgun (WGS) entry which is preliminary data.</text>
</comment>
<sequence>MKSNSTTISALYVVNELIPKLNAVEKRVELTIGSATAREGVPMGIERMTRLQAEFQLELTMIRLNLAHLLKRYQAVLEAAMQDPANDQLLTLDAYEATAMASAKQLYERVQQLQKGD</sequence>
<keyword evidence="2" id="KW-1185">Reference proteome</keyword>